<evidence type="ECO:0000256" key="1">
    <source>
        <dbReference type="SAM" id="MobiDB-lite"/>
    </source>
</evidence>
<feature type="region of interest" description="Disordered" evidence="1">
    <location>
        <begin position="17"/>
        <end position="39"/>
    </location>
</feature>
<protein>
    <submittedName>
        <fullName evidence="2">Unannotated protein</fullName>
    </submittedName>
</protein>
<dbReference type="AlphaFoldDB" id="A0A6J7EVA5"/>
<accession>A0A6J7EVA5</accession>
<sequence>MVSRVIWPEGTITHTTRGALRDSARPASDGVSVTSGLGS</sequence>
<gene>
    <name evidence="2" type="ORF">UFOPK3472_01112</name>
</gene>
<proteinExistence type="predicted"/>
<name>A0A6J7EVA5_9ZZZZ</name>
<dbReference type="EMBL" id="CAFBLX010000055">
    <property type="protein sequence ID" value="CAB4885040.1"/>
    <property type="molecule type" value="Genomic_DNA"/>
</dbReference>
<organism evidence="2">
    <name type="scientific">freshwater metagenome</name>
    <dbReference type="NCBI Taxonomy" id="449393"/>
    <lineage>
        <taxon>unclassified sequences</taxon>
        <taxon>metagenomes</taxon>
        <taxon>ecological metagenomes</taxon>
    </lineage>
</organism>
<reference evidence="2" key="1">
    <citation type="submission" date="2020-05" db="EMBL/GenBank/DDBJ databases">
        <authorList>
            <person name="Chiriac C."/>
            <person name="Salcher M."/>
            <person name="Ghai R."/>
            <person name="Kavagutti S V."/>
        </authorList>
    </citation>
    <scope>NUCLEOTIDE SEQUENCE</scope>
</reference>
<evidence type="ECO:0000313" key="2">
    <source>
        <dbReference type="EMBL" id="CAB4885040.1"/>
    </source>
</evidence>